<keyword evidence="5" id="KW-0408">Iron</keyword>
<dbReference type="PANTHER" id="PTHR30468">
    <property type="entry name" value="ALPHA-KETOGLUTARATE-DEPENDENT SULFONATE DIOXYGENASE"/>
    <property type="match status" value="1"/>
</dbReference>
<dbReference type="Pfam" id="PF02668">
    <property type="entry name" value="TauD"/>
    <property type="match status" value="1"/>
</dbReference>
<feature type="domain" description="TauD/TfdA-like" evidence="6">
    <location>
        <begin position="5"/>
        <end position="266"/>
    </location>
</feature>
<accession>A6F001</accession>
<dbReference type="AlphaFoldDB" id="A6F001"/>
<keyword evidence="3 7" id="KW-0223">Dioxygenase</keyword>
<evidence type="ECO:0000313" key="7">
    <source>
        <dbReference type="EMBL" id="EDM47914.1"/>
    </source>
</evidence>
<dbReference type="STRING" id="443152.MDG893_15030"/>
<organism evidence="7 8">
    <name type="scientific">Marinobacter algicola DG893</name>
    <dbReference type="NCBI Taxonomy" id="443152"/>
    <lineage>
        <taxon>Bacteria</taxon>
        <taxon>Pseudomonadati</taxon>
        <taxon>Pseudomonadota</taxon>
        <taxon>Gammaproteobacteria</taxon>
        <taxon>Pseudomonadales</taxon>
        <taxon>Marinobacteraceae</taxon>
        <taxon>Marinobacter</taxon>
    </lineage>
</organism>
<dbReference type="GO" id="GO:0000908">
    <property type="term" value="F:taurine dioxygenase activity"/>
    <property type="evidence" value="ECO:0007669"/>
    <property type="project" value="TreeGrafter"/>
</dbReference>
<evidence type="ECO:0000256" key="5">
    <source>
        <dbReference type="ARBA" id="ARBA00023004"/>
    </source>
</evidence>
<dbReference type="EMBL" id="ABCP01000011">
    <property type="protein sequence ID" value="EDM47914.1"/>
    <property type="molecule type" value="Genomic_DNA"/>
</dbReference>
<keyword evidence="4" id="KW-0560">Oxidoreductase</keyword>
<comment type="caution">
    <text evidence="7">The sequence shown here is derived from an EMBL/GenBank/DDBJ whole genome shotgun (WGS) entry which is preliminary data.</text>
</comment>
<dbReference type="GO" id="GO:0005737">
    <property type="term" value="C:cytoplasm"/>
    <property type="evidence" value="ECO:0007669"/>
    <property type="project" value="TreeGrafter"/>
</dbReference>
<dbReference type="InterPro" id="IPR003819">
    <property type="entry name" value="TauD/TfdA-like"/>
</dbReference>
<proteinExistence type="inferred from homology"/>
<evidence type="ECO:0000256" key="3">
    <source>
        <dbReference type="ARBA" id="ARBA00022964"/>
    </source>
</evidence>
<dbReference type="Gene3D" id="3.60.130.10">
    <property type="entry name" value="Clavaminate synthase-like"/>
    <property type="match status" value="1"/>
</dbReference>
<dbReference type="PANTHER" id="PTHR30468:SF1">
    <property type="entry name" value="ALPHA-KETOGLUTARATE-DEPENDENT SULFONATE DIOXYGENASE"/>
    <property type="match status" value="1"/>
</dbReference>
<gene>
    <name evidence="7" type="ORF">MDG893_15030</name>
</gene>
<dbReference type="Proteomes" id="UP000005856">
    <property type="component" value="Unassembled WGS sequence"/>
</dbReference>
<evidence type="ECO:0000256" key="4">
    <source>
        <dbReference type="ARBA" id="ARBA00023002"/>
    </source>
</evidence>
<name>A6F001_9GAMM</name>
<keyword evidence="8" id="KW-1185">Reference proteome</keyword>
<dbReference type="InterPro" id="IPR051323">
    <property type="entry name" value="AtsK-like"/>
</dbReference>
<dbReference type="InterPro" id="IPR042098">
    <property type="entry name" value="TauD-like_sf"/>
</dbReference>
<dbReference type="GO" id="GO:0046872">
    <property type="term" value="F:metal ion binding"/>
    <property type="evidence" value="ECO:0007669"/>
    <property type="project" value="UniProtKB-KW"/>
</dbReference>
<evidence type="ECO:0000256" key="2">
    <source>
        <dbReference type="ARBA" id="ARBA00022723"/>
    </source>
</evidence>
<dbReference type="SUPFAM" id="SSF51197">
    <property type="entry name" value="Clavaminate synthase-like"/>
    <property type="match status" value="1"/>
</dbReference>
<sequence length="275" mass="31069">MTYQTLPLSPALGAEVRGVDLTHIDDAHAQELNELWLKHHVLVIRDHSVTEDELVEFAQSFGSIENARKMSPLATRPEIMVISNIREGEAALGALPDGELFWHFDRIHQKVPNKAGVLHSIELPSKGGETRFSSMCQAYEALPEETKRKLEGLTALNTYQYGQTNAANKQLTKDSPSAVHPVVRTIPETGKKALYVCRLMTDRILELPEAESEALLAELFDHCERPEFIYEHSWRLGDTLIWDNRCVLHARNDFNENERRLLKRVTVGDTVAPIA</sequence>
<dbReference type="GO" id="GO:0006790">
    <property type="term" value="P:sulfur compound metabolic process"/>
    <property type="evidence" value="ECO:0007669"/>
    <property type="project" value="TreeGrafter"/>
</dbReference>
<dbReference type="RefSeq" id="WP_007153597.1">
    <property type="nucleotide sequence ID" value="NZ_ABCP01000011.1"/>
</dbReference>
<protein>
    <submittedName>
        <fullName evidence="7">Taurine catabolism dioxygenase TauD/TfdA</fullName>
    </submittedName>
</protein>
<evidence type="ECO:0000256" key="1">
    <source>
        <dbReference type="ARBA" id="ARBA00005896"/>
    </source>
</evidence>
<reference evidence="7 8" key="1">
    <citation type="submission" date="2007-06" db="EMBL/GenBank/DDBJ databases">
        <authorList>
            <person name="Green D."/>
            <person name="Ferriera S."/>
            <person name="Johnson J."/>
            <person name="Kravitz S."/>
            <person name="Beeson K."/>
            <person name="Sutton G."/>
            <person name="Rogers Y.-H."/>
            <person name="Friedman R."/>
            <person name="Frazier M."/>
            <person name="Venter J.C."/>
        </authorList>
    </citation>
    <scope>NUCLEOTIDE SEQUENCE [LARGE SCALE GENOMIC DNA]</scope>
    <source>
        <strain evidence="7 8">DG893</strain>
    </source>
</reference>
<dbReference type="OrthoDB" id="581608at2"/>
<comment type="similarity">
    <text evidence="1">Belongs to the TfdA dioxygenase family.</text>
</comment>
<evidence type="ECO:0000259" key="6">
    <source>
        <dbReference type="Pfam" id="PF02668"/>
    </source>
</evidence>
<evidence type="ECO:0000313" key="8">
    <source>
        <dbReference type="Proteomes" id="UP000005856"/>
    </source>
</evidence>
<dbReference type="eggNOG" id="COG2175">
    <property type="taxonomic scope" value="Bacteria"/>
</dbReference>
<keyword evidence="2" id="KW-0479">Metal-binding</keyword>